<dbReference type="GO" id="GO:0005737">
    <property type="term" value="C:cytoplasm"/>
    <property type="evidence" value="ECO:0007669"/>
    <property type="project" value="TreeGrafter"/>
</dbReference>
<sequence>MWDDFRLSSNDELTINNTLCVNGLFQIASSQEVKNQPKVHAAVQNSKIYVAVDQSLVLIENENVGECKFLSFAESQIDCVFISESGKLVVCCLANGNINGFSISGNPLFSLKVNEEDIGQDRTFAGISSCNQDLYVMCTSGRMYKVGSVDEDRSLNGIDNNETLVFDETISSNAHLTRIFSKKFYNEIISFVMIPQVNPPMAVF</sequence>
<dbReference type="Pfam" id="PF24506">
    <property type="entry name" value="KNTC1_N"/>
    <property type="match status" value="1"/>
</dbReference>
<dbReference type="InterPro" id="IPR055402">
    <property type="entry name" value="KNTC1_N"/>
</dbReference>
<dbReference type="VEuPathDB" id="VectorBase:PPAI001554"/>
<dbReference type="GO" id="GO:0005828">
    <property type="term" value="C:kinetochore microtubule"/>
    <property type="evidence" value="ECO:0007669"/>
    <property type="project" value="TreeGrafter"/>
</dbReference>
<dbReference type="PANTHER" id="PTHR15688">
    <property type="entry name" value="KINETOCHORE-ASSOCIATED PROTEIN 1"/>
    <property type="match status" value="1"/>
</dbReference>
<dbReference type="GO" id="GO:0031267">
    <property type="term" value="F:small GTPase binding"/>
    <property type="evidence" value="ECO:0007669"/>
    <property type="project" value="TreeGrafter"/>
</dbReference>
<name>A0A1B0D2I1_PHLPP</name>
<accession>A0A1B0D2I1</accession>
<dbReference type="EMBL" id="AJVK01022822">
    <property type="status" value="NOT_ANNOTATED_CDS"/>
    <property type="molecule type" value="Genomic_DNA"/>
</dbReference>
<dbReference type="Proteomes" id="UP000092462">
    <property type="component" value="Unassembled WGS sequence"/>
</dbReference>
<reference evidence="2" key="1">
    <citation type="submission" date="2022-08" db="UniProtKB">
        <authorList>
            <consortium name="EnsemblMetazoa"/>
        </authorList>
    </citation>
    <scope>IDENTIFICATION</scope>
    <source>
        <strain evidence="2">Israel</strain>
    </source>
</reference>
<dbReference type="GO" id="GO:1990423">
    <property type="term" value="C:RZZ complex"/>
    <property type="evidence" value="ECO:0007669"/>
    <property type="project" value="TreeGrafter"/>
</dbReference>
<evidence type="ECO:0000259" key="1">
    <source>
        <dbReference type="Pfam" id="PF24506"/>
    </source>
</evidence>
<dbReference type="GO" id="GO:0007094">
    <property type="term" value="P:mitotic spindle assembly checkpoint signaling"/>
    <property type="evidence" value="ECO:0007669"/>
    <property type="project" value="TreeGrafter"/>
</dbReference>
<dbReference type="SUPFAM" id="SSF101898">
    <property type="entry name" value="NHL repeat"/>
    <property type="match status" value="1"/>
</dbReference>
<dbReference type="InterPro" id="IPR052802">
    <property type="entry name" value="KNTC1"/>
</dbReference>
<proteinExistence type="predicted"/>
<dbReference type="GO" id="GO:1903394">
    <property type="term" value="P:protein localization to kinetochore involved in kinetochore assembly"/>
    <property type="evidence" value="ECO:0007669"/>
    <property type="project" value="TreeGrafter"/>
</dbReference>
<protein>
    <recommendedName>
        <fullName evidence="1">KNTC1 N-terminal domain-containing protein</fullName>
    </recommendedName>
</protein>
<organism evidence="2 3">
    <name type="scientific">Phlebotomus papatasi</name>
    <name type="common">Sandfly</name>
    <dbReference type="NCBI Taxonomy" id="29031"/>
    <lineage>
        <taxon>Eukaryota</taxon>
        <taxon>Metazoa</taxon>
        <taxon>Ecdysozoa</taxon>
        <taxon>Arthropoda</taxon>
        <taxon>Hexapoda</taxon>
        <taxon>Insecta</taxon>
        <taxon>Pterygota</taxon>
        <taxon>Neoptera</taxon>
        <taxon>Endopterygota</taxon>
        <taxon>Diptera</taxon>
        <taxon>Nematocera</taxon>
        <taxon>Psychodoidea</taxon>
        <taxon>Psychodidae</taxon>
        <taxon>Phlebotomus</taxon>
        <taxon>Phlebotomus</taxon>
    </lineage>
</organism>
<keyword evidence="3" id="KW-1185">Reference proteome</keyword>
<evidence type="ECO:0000313" key="2">
    <source>
        <dbReference type="EnsemblMetazoa" id="PPAI001554-PA"/>
    </source>
</evidence>
<dbReference type="VEuPathDB" id="VectorBase:PPAPM1_008207"/>
<dbReference type="AlphaFoldDB" id="A0A1B0D2I1"/>
<dbReference type="PANTHER" id="PTHR15688:SF1">
    <property type="entry name" value="KINETOCHORE-ASSOCIATED PROTEIN 1"/>
    <property type="match status" value="1"/>
</dbReference>
<dbReference type="EnsemblMetazoa" id="PPAI001554-RA">
    <property type="protein sequence ID" value="PPAI001554-PA"/>
    <property type="gene ID" value="PPAI001554"/>
</dbReference>
<feature type="domain" description="KNTC1 N-terminal" evidence="1">
    <location>
        <begin position="21"/>
        <end position="186"/>
    </location>
</feature>
<dbReference type="GO" id="GO:0000070">
    <property type="term" value="P:mitotic sister chromatid segregation"/>
    <property type="evidence" value="ECO:0007669"/>
    <property type="project" value="TreeGrafter"/>
</dbReference>
<evidence type="ECO:0000313" key="3">
    <source>
        <dbReference type="Proteomes" id="UP000092462"/>
    </source>
</evidence>